<protein>
    <recommendedName>
        <fullName evidence="3">DUF1833 domain-containing protein</fullName>
    </recommendedName>
</protein>
<dbReference type="EMBL" id="CP021323">
    <property type="protein sequence ID" value="ARS51497.1"/>
    <property type="molecule type" value="Genomic_DNA"/>
</dbReference>
<accession>A0A2Z2H900</accession>
<dbReference type="KEGG" id="kus:B9G99_00100"/>
<reference evidence="1 2" key="1">
    <citation type="journal article" date="2017" name="Int. J. Syst. Evol. Microbiol.">
        <title>Kushneria konosiri sp. nov., isolated from the Korean salt-fermented seafood Daemi-jeot.</title>
        <authorList>
            <person name="Yun J.H."/>
            <person name="Park S.K."/>
            <person name="Lee J.Y."/>
            <person name="Jung M.J."/>
            <person name="Bae J.W."/>
        </authorList>
    </citation>
    <scope>NUCLEOTIDE SEQUENCE [LARGE SCALE GENOMIC DNA]</scope>
    <source>
        <strain evidence="1 2">X49</strain>
    </source>
</reference>
<evidence type="ECO:0000313" key="2">
    <source>
        <dbReference type="Proteomes" id="UP000250025"/>
    </source>
</evidence>
<keyword evidence="2" id="KW-1185">Reference proteome</keyword>
<evidence type="ECO:0000313" key="1">
    <source>
        <dbReference type="EMBL" id="ARS51497.1"/>
    </source>
</evidence>
<name>A0A2Z2H900_9GAMM</name>
<proteinExistence type="predicted"/>
<dbReference type="AlphaFoldDB" id="A0A2Z2H900"/>
<organism evidence="1 2">
    <name type="scientific">Kushneria konosiri</name>
    <dbReference type="NCBI Taxonomy" id="698828"/>
    <lineage>
        <taxon>Bacteria</taxon>
        <taxon>Pseudomonadati</taxon>
        <taxon>Pseudomonadota</taxon>
        <taxon>Gammaproteobacteria</taxon>
        <taxon>Oceanospirillales</taxon>
        <taxon>Halomonadaceae</taxon>
        <taxon>Kushneria</taxon>
    </lineage>
</organism>
<dbReference type="OrthoDB" id="8690039at2"/>
<dbReference type="Proteomes" id="UP000250025">
    <property type="component" value="Chromosome"/>
</dbReference>
<sequence>MASNLLSVVYASAPSGQVLLPTLDFYSDGFDERIRVVQGFEDVTVTLPDGERATFEACGIEIALPKHDSSGQQAIQFGLVNVMGEVSRIIDQTHKAGYPVRMTYRLYLSTNLEEPAELPMHMIVKDVAMQGGMAKITASYNDMIGTAWPRERYTSQFSPGLIYL</sequence>
<dbReference type="Pfam" id="PF08875">
    <property type="entry name" value="DUF1833"/>
    <property type="match status" value="1"/>
</dbReference>
<dbReference type="RefSeq" id="WP_086620204.1">
    <property type="nucleotide sequence ID" value="NZ_CP021323.1"/>
</dbReference>
<gene>
    <name evidence="1" type="ORF">B9G99_00100</name>
</gene>
<evidence type="ECO:0008006" key="3">
    <source>
        <dbReference type="Google" id="ProtNLM"/>
    </source>
</evidence>
<dbReference type="InterPro" id="IPR014974">
    <property type="entry name" value="DUF1833"/>
</dbReference>